<dbReference type="InterPro" id="IPR027469">
    <property type="entry name" value="Cation_efflux_TMD_sf"/>
</dbReference>
<keyword evidence="8" id="KW-1185">Reference proteome</keyword>
<comment type="subcellular location">
    <subcellularLocation>
        <location evidence="1">Membrane</location>
        <topology evidence="1">Multi-pass membrane protein</topology>
    </subcellularLocation>
</comment>
<evidence type="ECO:0000256" key="1">
    <source>
        <dbReference type="ARBA" id="ARBA00004141"/>
    </source>
</evidence>
<keyword evidence="4 6" id="KW-0472">Membrane</keyword>
<organism evidence="7 8">
    <name type="scientific">Saccharomycodes ludwigii</name>
    <dbReference type="NCBI Taxonomy" id="36035"/>
    <lineage>
        <taxon>Eukaryota</taxon>
        <taxon>Fungi</taxon>
        <taxon>Dikarya</taxon>
        <taxon>Ascomycota</taxon>
        <taxon>Saccharomycotina</taxon>
        <taxon>Saccharomycetes</taxon>
        <taxon>Saccharomycodales</taxon>
        <taxon>Saccharomycodaceae</taxon>
        <taxon>Saccharomycodes</taxon>
    </lineage>
</organism>
<feature type="region of interest" description="Disordered" evidence="5">
    <location>
        <begin position="1"/>
        <end position="53"/>
    </location>
</feature>
<evidence type="ECO:0000256" key="4">
    <source>
        <dbReference type="ARBA" id="ARBA00023136"/>
    </source>
</evidence>
<feature type="transmembrane region" description="Helical" evidence="6">
    <location>
        <begin position="328"/>
        <end position="346"/>
    </location>
</feature>
<reference evidence="8" key="1">
    <citation type="submission" date="2018-06" db="EMBL/GenBank/DDBJ databases">
        <authorList>
            <person name="Guldener U."/>
        </authorList>
    </citation>
    <scope>NUCLEOTIDE SEQUENCE [LARGE SCALE GENOMIC DNA]</scope>
    <source>
        <strain evidence="8">UTAD17</strain>
    </source>
</reference>
<evidence type="ECO:0000256" key="2">
    <source>
        <dbReference type="ARBA" id="ARBA00022692"/>
    </source>
</evidence>
<feature type="transmembrane region" description="Helical" evidence="6">
    <location>
        <begin position="176"/>
        <end position="194"/>
    </location>
</feature>
<dbReference type="Gene3D" id="1.20.1510.10">
    <property type="entry name" value="Cation efflux protein transmembrane domain"/>
    <property type="match status" value="1"/>
</dbReference>
<dbReference type="GO" id="GO:0016020">
    <property type="term" value="C:membrane"/>
    <property type="evidence" value="ECO:0007669"/>
    <property type="project" value="UniProtKB-SubCell"/>
</dbReference>
<sequence length="462" mass="52705">MGSGESRRNSRYIPGPRLPFSARSSKSPVRQNARYSYSPERNSANSVTSNNSQLEGPFNFPSLNLSASSLQQIFPQPPPKLSVAVGTGDRASFRKGHRYKHSSVSMNFFQEPEVKIPLNIAKSLPIPDFEDLKKNLIWPKSHIQITLTVLEACCCLITFQLGQIYHWNNFTTLSHFILYDVLGAIVIILVDILQQFEVWNQGTITFPFGLNRLDVILSFAQAITFCYVGLDLFFHILEEVLVELLETKSHHEEIDNKIPHSHHNENLIVSDKDFPIWYSILLVTLILAVSNYLKTFQVAKNKSKTNNPLITSSYIIYLLFYPLFPSLIIDHISTVLMAFLIFVYGFKIAKWTSKILLLGFQPPQYSLENIHGNDYANVLKIFDNLNREIVHLPAYSSNSNIKNFQVFKVNFNMYVVLLKLEMVGGSDQRETELRISIDKLLRNLLAPNNDCIVESTIEISLL</sequence>
<dbReference type="EMBL" id="UFAJ01001244">
    <property type="protein sequence ID" value="SSD62195.1"/>
    <property type="molecule type" value="Genomic_DNA"/>
</dbReference>
<evidence type="ECO:0000256" key="6">
    <source>
        <dbReference type="SAM" id="Phobius"/>
    </source>
</evidence>
<evidence type="ECO:0000313" key="8">
    <source>
        <dbReference type="Proteomes" id="UP000262825"/>
    </source>
</evidence>
<protein>
    <submittedName>
        <fullName evidence="7">Related to Protein ZRG17</fullName>
    </submittedName>
</protein>
<evidence type="ECO:0000256" key="3">
    <source>
        <dbReference type="ARBA" id="ARBA00022989"/>
    </source>
</evidence>
<keyword evidence="3 6" id="KW-1133">Transmembrane helix</keyword>
<dbReference type="Proteomes" id="UP000262825">
    <property type="component" value="Unassembled WGS sequence"/>
</dbReference>
<evidence type="ECO:0000313" key="7">
    <source>
        <dbReference type="EMBL" id="SSD62195.1"/>
    </source>
</evidence>
<feature type="compositionally biased region" description="Polar residues" evidence="5">
    <location>
        <begin position="22"/>
        <end position="53"/>
    </location>
</feature>
<proteinExistence type="predicted"/>
<feature type="transmembrane region" description="Helical" evidence="6">
    <location>
        <begin position="276"/>
        <end position="293"/>
    </location>
</feature>
<feature type="transmembrane region" description="Helical" evidence="6">
    <location>
        <begin position="215"/>
        <end position="237"/>
    </location>
</feature>
<accession>A0A376BBX4</accession>
<dbReference type="VEuPathDB" id="FungiDB:SCODWIG_03957"/>
<feature type="transmembrane region" description="Helical" evidence="6">
    <location>
        <begin position="305"/>
        <end position="322"/>
    </location>
</feature>
<dbReference type="AlphaFoldDB" id="A0A376BBX4"/>
<keyword evidence="2 6" id="KW-0812">Transmembrane</keyword>
<name>A0A376BBX4_9ASCO</name>
<evidence type="ECO:0000256" key="5">
    <source>
        <dbReference type="SAM" id="MobiDB-lite"/>
    </source>
</evidence>
<gene>
    <name evidence="7" type="ORF">SCODWIG_03957</name>
</gene>
<feature type="transmembrane region" description="Helical" evidence="6">
    <location>
        <begin position="143"/>
        <end position="164"/>
    </location>
</feature>